<protein>
    <recommendedName>
        <fullName evidence="3">Zn(2)-C6 fungal-type domain-containing protein</fullName>
    </recommendedName>
</protein>
<reference evidence="2" key="1">
    <citation type="journal article" date="2020" name="Nature">
        <title>Giant virus diversity and host interactions through global metagenomics.</title>
        <authorList>
            <person name="Schulz F."/>
            <person name="Roux S."/>
            <person name="Paez-Espino D."/>
            <person name="Jungbluth S."/>
            <person name="Walsh D.A."/>
            <person name="Denef V.J."/>
            <person name="McMahon K.D."/>
            <person name="Konstantinidis K.T."/>
            <person name="Eloe-Fadrosh E.A."/>
            <person name="Kyrpides N.C."/>
            <person name="Woyke T."/>
        </authorList>
    </citation>
    <scope>NUCLEOTIDE SEQUENCE</scope>
    <source>
        <strain evidence="2">GVMAG-M-3300013006-15</strain>
    </source>
</reference>
<accession>A0A6C0BI59</accession>
<name>A0A6C0BI59_9ZZZZ</name>
<organism evidence="2">
    <name type="scientific">viral metagenome</name>
    <dbReference type="NCBI Taxonomy" id="1070528"/>
    <lineage>
        <taxon>unclassified sequences</taxon>
        <taxon>metagenomes</taxon>
        <taxon>organismal metagenomes</taxon>
    </lineage>
</organism>
<dbReference type="EMBL" id="MN739163">
    <property type="protein sequence ID" value="QHS91790.1"/>
    <property type="molecule type" value="Genomic_DNA"/>
</dbReference>
<dbReference type="AlphaFoldDB" id="A0A6C0BI59"/>
<sequence length="136" mass="14867">MSCDQCAKVGIAKFCSMGQPCFQCNGRKIKCTYGVPLTANNVLQPFKEALTKGAQSPKKEFTSAEVAAGAASRAGSPAYEVSNAENSNVEEAKQAALRQEVVAMTKKSQLNKNNKNKKRKSRKSRKSKQSRKLKHK</sequence>
<proteinExistence type="predicted"/>
<feature type="compositionally biased region" description="Basic residues" evidence="1">
    <location>
        <begin position="114"/>
        <end position="136"/>
    </location>
</feature>
<evidence type="ECO:0008006" key="3">
    <source>
        <dbReference type="Google" id="ProtNLM"/>
    </source>
</evidence>
<feature type="compositionally biased region" description="Low complexity" evidence="1">
    <location>
        <begin position="72"/>
        <end position="89"/>
    </location>
</feature>
<feature type="region of interest" description="Disordered" evidence="1">
    <location>
        <begin position="72"/>
        <end position="136"/>
    </location>
</feature>
<evidence type="ECO:0000256" key="1">
    <source>
        <dbReference type="SAM" id="MobiDB-lite"/>
    </source>
</evidence>
<evidence type="ECO:0000313" key="2">
    <source>
        <dbReference type="EMBL" id="QHS91790.1"/>
    </source>
</evidence>